<organism evidence="2 3">
    <name type="scientific">Hypothenemus hampei</name>
    <name type="common">Coffee berry borer</name>
    <dbReference type="NCBI Taxonomy" id="57062"/>
    <lineage>
        <taxon>Eukaryota</taxon>
        <taxon>Metazoa</taxon>
        <taxon>Ecdysozoa</taxon>
        <taxon>Arthropoda</taxon>
        <taxon>Hexapoda</taxon>
        <taxon>Insecta</taxon>
        <taxon>Pterygota</taxon>
        <taxon>Neoptera</taxon>
        <taxon>Endopterygota</taxon>
        <taxon>Coleoptera</taxon>
        <taxon>Polyphaga</taxon>
        <taxon>Cucujiformia</taxon>
        <taxon>Curculionidae</taxon>
        <taxon>Scolytinae</taxon>
        <taxon>Hypothenemus</taxon>
    </lineage>
</organism>
<evidence type="ECO:0000256" key="1">
    <source>
        <dbReference type="SAM" id="MobiDB-lite"/>
    </source>
</evidence>
<sequence length="242" mass="26693">MSSTQMDCPREGPADGGESLTPVSMAGVCSMEYGGATRHFHQAMKKGPLSQVPGTRLLVLRASARMRKKKLGSCQTQNHNEAAEFCDEKSICNLVKSTKAAIVDPMAKAIITVSSDEDDNERRQIGKKRYRENTPPQPGFSTKKRRRRRSSQITPNATAASNDPKDINESKDSGKQLATLIVSLCGKIDTLGKVVADLYNPRKDLKETTQALVNTARKIRHDKHLDSLQNMVRGKVTKNMIL</sequence>
<feature type="region of interest" description="Disordered" evidence="1">
    <location>
        <begin position="114"/>
        <end position="171"/>
    </location>
</feature>
<dbReference type="Proteomes" id="UP001566132">
    <property type="component" value="Unassembled WGS sequence"/>
</dbReference>
<keyword evidence="3" id="KW-1185">Reference proteome</keyword>
<comment type="caution">
    <text evidence="2">The sequence shown here is derived from an EMBL/GenBank/DDBJ whole genome shotgun (WGS) entry which is preliminary data.</text>
</comment>
<dbReference type="AlphaFoldDB" id="A0ABD1DYM2"/>
<feature type="compositionally biased region" description="Polar residues" evidence="1">
    <location>
        <begin position="152"/>
        <end position="161"/>
    </location>
</feature>
<gene>
    <name evidence="2" type="ORF">ABEB36_015839</name>
</gene>
<dbReference type="EMBL" id="JBDJPC010000054">
    <property type="protein sequence ID" value="KAL1487492.1"/>
    <property type="molecule type" value="Genomic_DNA"/>
</dbReference>
<feature type="region of interest" description="Disordered" evidence="1">
    <location>
        <begin position="1"/>
        <end position="21"/>
    </location>
</feature>
<accession>A0ABD1DYM2</accession>
<evidence type="ECO:0000313" key="3">
    <source>
        <dbReference type="Proteomes" id="UP001566132"/>
    </source>
</evidence>
<proteinExistence type="predicted"/>
<name>A0ABD1DYM2_HYPHA</name>
<evidence type="ECO:0000313" key="2">
    <source>
        <dbReference type="EMBL" id="KAL1487492.1"/>
    </source>
</evidence>
<protein>
    <submittedName>
        <fullName evidence="2">Uncharacterized protein</fullName>
    </submittedName>
</protein>
<reference evidence="2 3" key="1">
    <citation type="submission" date="2024-05" db="EMBL/GenBank/DDBJ databases">
        <title>Genetic variation in Jamaican populations of the coffee berry borer (Hypothenemus hampei).</title>
        <authorList>
            <person name="Errbii M."/>
            <person name="Myrie A."/>
        </authorList>
    </citation>
    <scope>NUCLEOTIDE SEQUENCE [LARGE SCALE GENOMIC DNA]</scope>
    <source>
        <strain evidence="2">JA-Hopewell-2020-01-JO</strain>
        <tissue evidence="2">Whole body</tissue>
    </source>
</reference>